<dbReference type="RefSeq" id="WP_154470501.1">
    <property type="nucleotide sequence ID" value="NZ_VUMD01000001.1"/>
</dbReference>
<reference evidence="2 3" key="1">
    <citation type="submission" date="2019-08" db="EMBL/GenBank/DDBJ databases">
        <title>In-depth cultivation of the pig gut microbiome towards novel bacterial diversity and tailored functional studies.</title>
        <authorList>
            <person name="Wylensek D."/>
            <person name="Hitch T.C.A."/>
            <person name="Clavel T."/>
        </authorList>
    </citation>
    <scope>NUCLEOTIDE SEQUENCE [LARGE SCALE GENOMIC DNA]</scope>
    <source>
        <strain evidence="2 3">WCA-389-WT-23D1</strain>
    </source>
</reference>
<dbReference type="PANTHER" id="PTHR31435">
    <property type="entry name" value="PROTEIN NATD1"/>
    <property type="match status" value="1"/>
</dbReference>
<evidence type="ECO:0000313" key="3">
    <source>
        <dbReference type="Proteomes" id="UP000429958"/>
    </source>
</evidence>
<dbReference type="Proteomes" id="UP000429958">
    <property type="component" value="Unassembled WGS sequence"/>
</dbReference>
<dbReference type="GO" id="GO:0016740">
    <property type="term" value="F:transferase activity"/>
    <property type="evidence" value="ECO:0007669"/>
    <property type="project" value="UniProtKB-KW"/>
</dbReference>
<evidence type="ECO:0000313" key="2">
    <source>
        <dbReference type="EMBL" id="MSS35083.1"/>
    </source>
</evidence>
<dbReference type="PANTHER" id="PTHR31435:SF10">
    <property type="entry name" value="BSR4717 PROTEIN"/>
    <property type="match status" value="1"/>
</dbReference>
<dbReference type="AlphaFoldDB" id="A0A7X2NIN2"/>
<organism evidence="2 3">
    <name type="scientific">Clostridium porci</name>
    <dbReference type="NCBI Taxonomy" id="2605778"/>
    <lineage>
        <taxon>Bacteria</taxon>
        <taxon>Bacillati</taxon>
        <taxon>Bacillota</taxon>
        <taxon>Clostridia</taxon>
        <taxon>Eubacteriales</taxon>
        <taxon>Clostridiaceae</taxon>
        <taxon>Clostridium</taxon>
    </lineage>
</organism>
<dbReference type="InterPro" id="IPR031165">
    <property type="entry name" value="GNAT_YJDJ"/>
</dbReference>
<keyword evidence="3" id="KW-1185">Reference proteome</keyword>
<dbReference type="EMBL" id="VUMD01000001">
    <property type="protein sequence ID" value="MSS35083.1"/>
    <property type="molecule type" value="Genomic_DNA"/>
</dbReference>
<gene>
    <name evidence="2" type="ORF">FYJ39_00450</name>
</gene>
<feature type="domain" description="N-acetyltransferase" evidence="1">
    <location>
        <begin position="2"/>
        <end position="90"/>
    </location>
</feature>
<dbReference type="CDD" id="cd04301">
    <property type="entry name" value="NAT_SF"/>
    <property type="match status" value="1"/>
</dbReference>
<dbReference type="Gene3D" id="3.40.630.30">
    <property type="match status" value="1"/>
</dbReference>
<protein>
    <submittedName>
        <fullName evidence="2">N-acetyltransferase</fullName>
    </submittedName>
</protein>
<dbReference type="Pfam" id="PF14542">
    <property type="entry name" value="Acetyltransf_CG"/>
    <property type="match status" value="1"/>
</dbReference>
<dbReference type="PROSITE" id="PS51729">
    <property type="entry name" value="GNAT_YJDJ"/>
    <property type="match status" value="1"/>
</dbReference>
<proteinExistence type="predicted"/>
<dbReference type="InterPro" id="IPR016181">
    <property type="entry name" value="Acyl_CoA_acyltransferase"/>
</dbReference>
<dbReference type="SUPFAM" id="SSF55729">
    <property type="entry name" value="Acyl-CoA N-acyltransferases (Nat)"/>
    <property type="match status" value="1"/>
</dbReference>
<accession>A0A7X2NIN2</accession>
<dbReference type="InterPro" id="IPR045057">
    <property type="entry name" value="Gcn5-rel_NAT"/>
</dbReference>
<sequence length="90" mass="10144">MNFIYNQNQISCYDPNGKLLAEVTFPDTDAHTVAINHTFVDESLRGQGVAGQLMEAAANHLRSQNKKAVLTCSYAVKWFEKHPEYDDVVK</sequence>
<evidence type="ECO:0000259" key="1">
    <source>
        <dbReference type="PROSITE" id="PS51729"/>
    </source>
</evidence>
<keyword evidence="2" id="KW-0808">Transferase</keyword>
<comment type="caution">
    <text evidence="2">The sequence shown here is derived from an EMBL/GenBank/DDBJ whole genome shotgun (WGS) entry which is preliminary data.</text>
</comment>
<name>A0A7X2NIN2_9CLOT</name>